<evidence type="ECO:0000313" key="2">
    <source>
        <dbReference type="WBParaSite" id="HNAJ_0000605101-mRNA-1"/>
    </source>
</evidence>
<evidence type="ECO:0000256" key="1">
    <source>
        <dbReference type="SAM" id="MobiDB-lite"/>
    </source>
</evidence>
<feature type="compositionally biased region" description="Pro residues" evidence="1">
    <location>
        <begin position="107"/>
        <end position="117"/>
    </location>
</feature>
<accession>A0A0R3TG60</accession>
<dbReference type="STRING" id="102285.A0A0R3TG60"/>
<protein>
    <submittedName>
        <fullName evidence="2">Polo-like kinase 1 substrate 1</fullName>
    </submittedName>
</protein>
<feature type="compositionally biased region" description="Basic and acidic residues" evidence="1">
    <location>
        <begin position="1"/>
        <end position="16"/>
    </location>
</feature>
<dbReference type="WBParaSite" id="HNAJ_0000605101-mRNA-1">
    <property type="protein sequence ID" value="HNAJ_0000605101-mRNA-1"/>
    <property type="gene ID" value="HNAJ_0000605101"/>
</dbReference>
<sequence>LELFDSRKYTSEEPPRRSIKRSHSEPSISYQAEEYGSVASPATTIHSSWYSLFEDANSDMSQQELNEVPGTPEQQELRDHVSLTSPPLQQQSSVTDSGFTTSIETPHLPPIMSPTPIPSESEQMPSMRTVLMQLLEEADGVGNTDFDEKAESEDLTTLMGDVEENGDHSFCPSRFFIAEQMRMALTDMLELETLVKCYNVI</sequence>
<feature type="compositionally biased region" description="Low complexity" evidence="1">
    <location>
        <begin position="83"/>
        <end position="95"/>
    </location>
</feature>
<reference evidence="2" key="1">
    <citation type="submission" date="2017-02" db="UniProtKB">
        <authorList>
            <consortium name="WormBaseParasite"/>
        </authorList>
    </citation>
    <scope>IDENTIFICATION</scope>
</reference>
<feature type="region of interest" description="Disordered" evidence="1">
    <location>
        <begin position="83"/>
        <end position="122"/>
    </location>
</feature>
<organism evidence="2">
    <name type="scientific">Rodentolepis nana</name>
    <name type="common">Dwarf tapeworm</name>
    <name type="synonym">Hymenolepis nana</name>
    <dbReference type="NCBI Taxonomy" id="102285"/>
    <lineage>
        <taxon>Eukaryota</taxon>
        <taxon>Metazoa</taxon>
        <taxon>Spiralia</taxon>
        <taxon>Lophotrochozoa</taxon>
        <taxon>Platyhelminthes</taxon>
        <taxon>Cestoda</taxon>
        <taxon>Eucestoda</taxon>
        <taxon>Cyclophyllidea</taxon>
        <taxon>Hymenolepididae</taxon>
        <taxon>Rodentolepis</taxon>
    </lineage>
</organism>
<dbReference type="AlphaFoldDB" id="A0A0R3TG60"/>
<proteinExistence type="predicted"/>
<name>A0A0R3TG60_RODNA</name>
<feature type="region of interest" description="Disordered" evidence="1">
    <location>
        <begin position="1"/>
        <end position="37"/>
    </location>
</feature>